<feature type="compositionally biased region" description="Basic and acidic residues" evidence="7">
    <location>
        <begin position="83"/>
        <end position="118"/>
    </location>
</feature>
<dbReference type="PANTHER" id="PTHR31944">
    <property type="entry name" value="HEME-RESPONSIVE ZINC FINGER TRANSCRIPTION FACTOR HAP1"/>
    <property type="match status" value="1"/>
</dbReference>
<keyword evidence="4" id="KW-0238">DNA-binding</keyword>
<dbReference type="PROSITE" id="PS00463">
    <property type="entry name" value="ZN2_CY6_FUNGAL_1"/>
    <property type="match status" value="1"/>
</dbReference>
<keyword evidence="6" id="KW-0539">Nucleus</keyword>
<evidence type="ECO:0000256" key="6">
    <source>
        <dbReference type="ARBA" id="ARBA00023242"/>
    </source>
</evidence>
<keyword evidence="10" id="KW-1185">Reference proteome</keyword>
<dbReference type="GO" id="GO:0008270">
    <property type="term" value="F:zinc ion binding"/>
    <property type="evidence" value="ECO:0007669"/>
    <property type="project" value="InterPro"/>
</dbReference>
<reference evidence="9" key="1">
    <citation type="journal article" date="2020" name="Stud. Mycol.">
        <title>101 Dothideomycetes genomes: a test case for predicting lifestyles and emergence of pathogens.</title>
        <authorList>
            <person name="Haridas S."/>
            <person name="Albert R."/>
            <person name="Binder M."/>
            <person name="Bloem J."/>
            <person name="Labutti K."/>
            <person name="Salamov A."/>
            <person name="Andreopoulos B."/>
            <person name="Baker S."/>
            <person name="Barry K."/>
            <person name="Bills G."/>
            <person name="Bluhm B."/>
            <person name="Cannon C."/>
            <person name="Castanera R."/>
            <person name="Culley D."/>
            <person name="Daum C."/>
            <person name="Ezra D."/>
            <person name="Gonzalez J."/>
            <person name="Henrissat B."/>
            <person name="Kuo A."/>
            <person name="Liang C."/>
            <person name="Lipzen A."/>
            <person name="Lutzoni F."/>
            <person name="Magnuson J."/>
            <person name="Mondo S."/>
            <person name="Nolan M."/>
            <person name="Ohm R."/>
            <person name="Pangilinan J."/>
            <person name="Park H.-J."/>
            <person name="Ramirez L."/>
            <person name="Alfaro M."/>
            <person name="Sun H."/>
            <person name="Tritt A."/>
            <person name="Yoshinaga Y."/>
            <person name="Zwiers L.-H."/>
            <person name="Turgeon B."/>
            <person name="Goodwin S."/>
            <person name="Spatafora J."/>
            <person name="Crous P."/>
            <person name="Grigoriev I."/>
        </authorList>
    </citation>
    <scope>NUCLEOTIDE SEQUENCE</scope>
    <source>
        <strain evidence="9">CBS 123094</strain>
    </source>
</reference>
<dbReference type="EMBL" id="ML977677">
    <property type="protein sequence ID" value="KAF1993972.1"/>
    <property type="molecule type" value="Genomic_DNA"/>
</dbReference>
<keyword evidence="2" id="KW-0862">Zinc</keyword>
<evidence type="ECO:0000256" key="4">
    <source>
        <dbReference type="ARBA" id="ARBA00023125"/>
    </source>
</evidence>
<feature type="region of interest" description="Disordered" evidence="7">
    <location>
        <begin position="47"/>
        <end position="125"/>
    </location>
</feature>
<dbReference type="InterPro" id="IPR036864">
    <property type="entry name" value="Zn2-C6_fun-type_DNA-bd_sf"/>
</dbReference>
<dbReference type="SMART" id="SM00906">
    <property type="entry name" value="Fungal_trans"/>
    <property type="match status" value="1"/>
</dbReference>
<evidence type="ECO:0000256" key="7">
    <source>
        <dbReference type="SAM" id="MobiDB-lite"/>
    </source>
</evidence>
<keyword evidence="5" id="KW-0804">Transcription</keyword>
<dbReference type="SMART" id="SM00066">
    <property type="entry name" value="GAL4"/>
    <property type="match status" value="1"/>
</dbReference>
<evidence type="ECO:0000259" key="8">
    <source>
        <dbReference type="PROSITE" id="PS50048"/>
    </source>
</evidence>
<dbReference type="InterPro" id="IPR007219">
    <property type="entry name" value="XnlR_reg_dom"/>
</dbReference>
<dbReference type="Proteomes" id="UP000799779">
    <property type="component" value="Unassembled WGS sequence"/>
</dbReference>
<dbReference type="OrthoDB" id="4337792at2759"/>
<dbReference type="InterPro" id="IPR001138">
    <property type="entry name" value="Zn2Cys6_DnaBD"/>
</dbReference>
<dbReference type="GO" id="GO:0006351">
    <property type="term" value="P:DNA-templated transcription"/>
    <property type="evidence" value="ECO:0007669"/>
    <property type="project" value="InterPro"/>
</dbReference>
<dbReference type="Pfam" id="PF04082">
    <property type="entry name" value="Fungal_trans"/>
    <property type="match status" value="1"/>
</dbReference>
<dbReference type="Pfam" id="PF00172">
    <property type="entry name" value="Zn_clus"/>
    <property type="match status" value="1"/>
</dbReference>
<feature type="compositionally biased region" description="Basic and acidic residues" evidence="7">
    <location>
        <begin position="50"/>
        <end position="61"/>
    </location>
</feature>
<protein>
    <recommendedName>
        <fullName evidence="8">Zn(2)-C6 fungal-type domain-containing protein</fullName>
    </recommendedName>
</protein>
<dbReference type="CDD" id="cd00067">
    <property type="entry name" value="GAL4"/>
    <property type="match status" value="1"/>
</dbReference>
<dbReference type="Gene3D" id="4.10.240.10">
    <property type="entry name" value="Zn(2)-C6 fungal-type DNA-binding domain"/>
    <property type="match status" value="1"/>
</dbReference>
<keyword evidence="3" id="KW-0805">Transcription regulation</keyword>
<accession>A0A6A5VW26</accession>
<name>A0A6A5VW26_9PLEO</name>
<dbReference type="PANTHER" id="PTHR31944:SF129">
    <property type="entry name" value="ASPYRIDONES CLUSTER REGULATOR APDR-RELATED"/>
    <property type="match status" value="1"/>
</dbReference>
<evidence type="ECO:0000256" key="3">
    <source>
        <dbReference type="ARBA" id="ARBA00023015"/>
    </source>
</evidence>
<organism evidence="9 10">
    <name type="scientific">Amniculicola lignicola CBS 123094</name>
    <dbReference type="NCBI Taxonomy" id="1392246"/>
    <lineage>
        <taxon>Eukaryota</taxon>
        <taxon>Fungi</taxon>
        <taxon>Dikarya</taxon>
        <taxon>Ascomycota</taxon>
        <taxon>Pezizomycotina</taxon>
        <taxon>Dothideomycetes</taxon>
        <taxon>Pleosporomycetidae</taxon>
        <taxon>Pleosporales</taxon>
        <taxon>Amniculicolaceae</taxon>
        <taxon>Amniculicola</taxon>
    </lineage>
</organism>
<dbReference type="GO" id="GO:0005634">
    <property type="term" value="C:nucleus"/>
    <property type="evidence" value="ECO:0007669"/>
    <property type="project" value="TreeGrafter"/>
</dbReference>
<sequence>MEDRETIRRRRPALSCVECRRRKVKCDRNDPCANCVTARCPCAYKTHGNSRPDRYTARQTERWGSTSSTATPQAGRNSPSTEHPGRFRDRTASVSAEARRRREDHADLENASGERAEARAQQTGVPDCRQIVPSHRDQRHANQSGASRVMLNKTRVLRWSHWMGTTPEFARVFHPYAETFKGVRGVPTDANPIGDTPRSVHISELLHRCKGLAKEIKIWRPSRCLSCPQTGFLCPPSREVANKMSANYFRLFESTHRILHIPTFWKEYQRYWDNTEPIPMSLRLKILLVIGIGSVAHNANWNNEPNNDFRKMVHQWVYTAQTWLSGPLEKDRLNITGIQVCCLTILARELFSIGGDLVWMSTGSLVNRAMQIGLHRDPKNLPPMPVLEMELRRRLWATVLEMVVQSSLDSGLPPRLSLDDFDTCAPSNINDDEIDESSTTLPHHPIETFTTSSVQLFLLDSFPTRLQIVQTLNGLKPELSYPEVLVLSDRLTAACKATTEFTRRITPAKLSPFNRNILDFLTRRFLIPLHCPFATQVRTNPMFYYSLKTSLDAAIALVSLEPDEDFRTFMVLTGGSYREGMRCAATIISLEIIVQIENQRLDGTLHRGSSYRQLLKSHMQTMIARSEERIRHGETNIKFHLFANMILAYVRAMEDGVSCEMEMSKAAKESLEYCVRMLEELERGAGVGELQCPHDVGFTPASFDEGMDVFGYGLGMDFTFADAGLF</sequence>
<keyword evidence="1" id="KW-0479">Metal-binding</keyword>
<evidence type="ECO:0000256" key="1">
    <source>
        <dbReference type="ARBA" id="ARBA00022723"/>
    </source>
</evidence>
<evidence type="ECO:0000256" key="5">
    <source>
        <dbReference type="ARBA" id="ARBA00023163"/>
    </source>
</evidence>
<feature type="compositionally biased region" description="Polar residues" evidence="7">
    <location>
        <begin position="62"/>
        <end position="81"/>
    </location>
</feature>
<dbReference type="GO" id="GO:0001228">
    <property type="term" value="F:DNA-binding transcription activator activity, RNA polymerase II-specific"/>
    <property type="evidence" value="ECO:0007669"/>
    <property type="project" value="TreeGrafter"/>
</dbReference>
<proteinExistence type="predicted"/>
<feature type="domain" description="Zn(2)-C6 fungal-type" evidence="8">
    <location>
        <begin position="15"/>
        <end position="44"/>
    </location>
</feature>
<dbReference type="InterPro" id="IPR051430">
    <property type="entry name" value="Fungal_TF_Env_Response"/>
</dbReference>
<evidence type="ECO:0000313" key="9">
    <source>
        <dbReference type="EMBL" id="KAF1993972.1"/>
    </source>
</evidence>
<evidence type="ECO:0000256" key="2">
    <source>
        <dbReference type="ARBA" id="ARBA00022833"/>
    </source>
</evidence>
<dbReference type="AlphaFoldDB" id="A0A6A5VW26"/>
<dbReference type="PROSITE" id="PS50048">
    <property type="entry name" value="ZN2_CY6_FUNGAL_2"/>
    <property type="match status" value="1"/>
</dbReference>
<gene>
    <name evidence="9" type="ORF">P154DRAFT_47270</name>
</gene>
<dbReference type="CDD" id="cd12148">
    <property type="entry name" value="fungal_TF_MHR"/>
    <property type="match status" value="1"/>
</dbReference>
<dbReference type="SUPFAM" id="SSF57701">
    <property type="entry name" value="Zn2/Cys6 DNA-binding domain"/>
    <property type="match status" value="1"/>
</dbReference>
<evidence type="ECO:0000313" key="10">
    <source>
        <dbReference type="Proteomes" id="UP000799779"/>
    </source>
</evidence>
<dbReference type="GO" id="GO:0000978">
    <property type="term" value="F:RNA polymerase II cis-regulatory region sequence-specific DNA binding"/>
    <property type="evidence" value="ECO:0007669"/>
    <property type="project" value="TreeGrafter"/>
</dbReference>